<organism evidence="2">
    <name type="scientific">Oikopleura dioica</name>
    <name type="common">Tunicate</name>
    <dbReference type="NCBI Taxonomy" id="34765"/>
    <lineage>
        <taxon>Eukaryota</taxon>
        <taxon>Metazoa</taxon>
        <taxon>Chordata</taxon>
        <taxon>Tunicata</taxon>
        <taxon>Appendicularia</taxon>
        <taxon>Copelata</taxon>
        <taxon>Oikopleuridae</taxon>
        <taxon>Oikopleura</taxon>
    </lineage>
</organism>
<evidence type="ECO:0000313" key="2">
    <source>
        <dbReference type="EMBL" id="CBY07197.1"/>
    </source>
</evidence>
<gene>
    <name evidence="2" type="ORF">GSOID_T00006285001</name>
    <name evidence="3" type="ORF">GSOID_T00028702001</name>
</gene>
<protein>
    <submittedName>
        <fullName evidence="2">Uncharacterized protein</fullName>
    </submittedName>
</protein>
<proteinExistence type="predicted"/>
<accession>E4WTE9</accession>
<dbReference type="AlphaFoldDB" id="E4WTE9"/>
<evidence type="ECO:0000256" key="1">
    <source>
        <dbReference type="SAM" id="SignalP"/>
    </source>
</evidence>
<dbReference type="InParanoid" id="E4WTE9"/>
<sequence>MRLDFKLLFLTNLLLAKDLYGKESGDVERFVREMEDVFDMVDSRDVQQSSETVDNLRKLWRFFKATESNYIMQAFPRHDGNFESVSKRSAGQKRLNKRGASQYYLLHFGLPGQKGGRRGRFGRRMMLV</sequence>
<dbReference type="Proteomes" id="UP000011014">
    <property type="component" value="Unassembled WGS sequence"/>
</dbReference>
<reference evidence="2" key="1">
    <citation type="journal article" date="2010" name="Science">
        <title>Plasticity of animal genome architecture unmasked by rapid evolution of a pelagic tunicate.</title>
        <authorList>
            <person name="Denoeud F."/>
            <person name="Henriet S."/>
            <person name="Mungpakdee S."/>
            <person name="Aury J.M."/>
            <person name="Da Silva C."/>
            <person name="Brinkmann H."/>
            <person name="Mikhaleva J."/>
            <person name="Olsen L.C."/>
            <person name="Jubin C."/>
            <person name="Canestro C."/>
            <person name="Bouquet J.M."/>
            <person name="Danks G."/>
            <person name="Poulain J."/>
            <person name="Campsteijn C."/>
            <person name="Adamski M."/>
            <person name="Cross I."/>
            <person name="Yadetie F."/>
            <person name="Muffato M."/>
            <person name="Louis A."/>
            <person name="Butcher S."/>
            <person name="Tsagkogeorga G."/>
            <person name="Konrad A."/>
            <person name="Singh S."/>
            <person name="Jensen M.F."/>
            <person name="Cong E.H."/>
            <person name="Eikeseth-Otteraa H."/>
            <person name="Noel B."/>
            <person name="Anthouard V."/>
            <person name="Porcel B.M."/>
            <person name="Kachouri-Lafond R."/>
            <person name="Nishino A."/>
            <person name="Ugolini M."/>
            <person name="Chourrout P."/>
            <person name="Nishida H."/>
            <person name="Aasland R."/>
            <person name="Huzurbazar S."/>
            <person name="Westhof E."/>
            <person name="Delsuc F."/>
            <person name="Lehrach H."/>
            <person name="Reinhardt R."/>
            <person name="Weissenbach J."/>
            <person name="Roy S.W."/>
            <person name="Artiguenave F."/>
            <person name="Postlethwait J.H."/>
            <person name="Manak J.R."/>
            <person name="Thompson E.M."/>
            <person name="Jaillon O."/>
            <person name="Du Pasquier L."/>
            <person name="Boudinot P."/>
            <person name="Liberles D.A."/>
            <person name="Volff J.N."/>
            <person name="Philippe H."/>
            <person name="Lenhard B."/>
            <person name="Roest Crollius H."/>
            <person name="Wincker P."/>
            <person name="Chourrout D."/>
        </authorList>
    </citation>
    <scope>NUCLEOTIDE SEQUENCE [LARGE SCALE GENOMIC DNA]</scope>
</reference>
<feature type="chain" id="PRO_5007653952" evidence="1">
    <location>
        <begin position="17"/>
        <end position="128"/>
    </location>
</feature>
<dbReference type="Proteomes" id="UP000001307">
    <property type="component" value="Unassembled WGS sequence"/>
</dbReference>
<name>E4WTE9_OIKDI</name>
<evidence type="ECO:0000313" key="4">
    <source>
        <dbReference type="Proteomes" id="UP000001307"/>
    </source>
</evidence>
<feature type="signal peptide" evidence="1">
    <location>
        <begin position="1"/>
        <end position="16"/>
    </location>
</feature>
<dbReference type="EMBL" id="FN653016">
    <property type="protein sequence ID" value="CBY07197.1"/>
    <property type="molecule type" value="Genomic_DNA"/>
</dbReference>
<keyword evidence="1" id="KW-0732">Signal</keyword>
<keyword evidence="4" id="KW-1185">Reference proteome</keyword>
<evidence type="ECO:0000313" key="3">
    <source>
        <dbReference type="EMBL" id="CBY36217.1"/>
    </source>
</evidence>
<dbReference type="OrthoDB" id="10410992at2759"/>
<dbReference type="EMBL" id="FN654739">
    <property type="protein sequence ID" value="CBY36217.1"/>
    <property type="molecule type" value="Genomic_DNA"/>
</dbReference>